<dbReference type="Proteomes" id="UP000744769">
    <property type="component" value="Unassembled WGS sequence"/>
</dbReference>
<dbReference type="RefSeq" id="WP_166193525.1">
    <property type="nucleotide sequence ID" value="NZ_JAAOIV010000002.1"/>
</dbReference>
<sequence>MTTENQAGKKTAYNVGAGIIGALLALFAIFGLIAQQGAITQPQTYKAQISYDQ</sequence>
<feature type="transmembrane region" description="Helical" evidence="1">
    <location>
        <begin position="12"/>
        <end position="34"/>
    </location>
</feature>
<keyword evidence="3" id="KW-1185">Reference proteome</keyword>
<comment type="caution">
    <text evidence="2">The sequence shown here is derived from an EMBL/GenBank/DDBJ whole genome shotgun (WGS) entry which is preliminary data.</text>
</comment>
<gene>
    <name evidence="2" type="ORF">G9U51_04025</name>
</gene>
<dbReference type="AlphaFoldDB" id="A0A967AYA1"/>
<reference evidence="2" key="1">
    <citation type="submission" date="2020-03" db="EMBL/GenBank/DDBJ databases">
        <title>Draft sequencing of Calidifontibacter sp. DB0510.</title>
        <authorList>
            <person name="Kim D.-U."/>
        </authorList>
    </citation>
    <scope>NUCLEOTIDE SEQUENCE</scope>
    <source>
        <strain evidence="2">DB0510</strain>
    </source>
</reference>
<accession>A0A967AYA1</accession>
<protein>
    <submittedName>
        <fullName evidence="2">Uncharacterized protein</fullName>
    </submittedName>
</protein>
<organism evidence="2 3">
    <name type="scientific">Metallococcus carri</name>
    <dbReference type="NCBI Taxonomy" id="1656884"/>
    <lineage>
        <taxon>Bacteria</taxon>
        <taxon>Bacillati</taxon>
        <taxon>Actinomycetota</taxon>
        <taxon>Actinomycetes</taxon>
        <taxon>Micrococcales</taxon>
        <taxon>Dermacoccaceae</taxon>
        <taxon>Metallococcus</taxon>
    </lineage>
</organism>
<keyword evidence="1" id="KW-1133">Transmembrane helix</keyword>
<keyword evidence="1" id="KW-0472">Membrane</keyword>
<evidence type="ECO:0000313" key="3">
    <source>
        <dbReference type="Proteomes" id="UP000744769"/>
    </source>
</evidence>
<proteinExistence type="predicted"/>
<evidence type="ECO:0000313" key="2">
    <source>
        <dbReference type="EMBL" id="NHN54953.1"/>
    </source>
</evidence>
<keyword evidence="1" id="KW-0812">Transmembrane</keyword>
<name>A0A967AYA1_9MICO</name>
<dbReference type="EMBL" id="JAAOIV010000002">
    <property type="protein sequence ID" value="NHN54953.1"/>
    <property type="molecule type" value="Genomic_DNA"/>
</dbReference>
<evidence type="ECO:0000256" key="1">
    <source>
        <dbReference type="SAM" id="Phobius"/>
    </source>
</evidence>